<dbReference type="Proteomes" id="UP000196138">
    <property type="component" value="Chromosome"/>
</dbReference>
<name>A0A1Y0ESP3_9BURK</name>
<evidence type="ECO:0000256" key="10">
    <source>
        <dbReference type="PROSITE-ProRule" id="PRU00473"/>
    </source>
</evidence>
<evidence type="ECO:0000256" key="8">
    <source>
        <dbReference type="ARBA" id="ARBA00023177"/>
    </source>
</evidence>
<evidence type="ECO:0000256" key="1">
    <source>
        <dbReference type="ARBA" id="ARBA00004651"/>
    </source>
</evidence>
<dbReference type="InterPro" id="IPR002229">
    <property type="entry name" value="RhesusRHD"/>
</dbReference>
<keyword evidence="7 10" id="KW-0472">Membrane</keyword>
<dbReference type="Gene3D" id="1.10.3430.10">
    <property type="entry name" value="Ammonium transporter AmtB like domains"/>
    <property type="match status" value="1"/>
</dbReference>
<feature type="transmembrane region" description="Helical" evidence="11">
    <location>
        <begin position="349"/>
        <end position="369"/>
    </location>
</feature>
<dbReference type="PANTHER" id="PTHR43029">
    <property type="entry name" value="AMMONIUM TRANSPORTER MEP2"/>
    <property type="match status" value="1"/>
</dbReference>
<dbReference type="Pfam" id="PF00691">
    <property type="entry name" value="OmpA"/>
    <property type="match status" value="1"/>
</dbReference>
<evidence type="ECO:0000256" key="9">
    <source>
        <dbReference type="ARBA" id="ARBA00050025"/>
    </source>
</evidence>
<keyword evidence="4" id="KW-1003">Cell membrane</keyword>
<dbReference type="OrthoDB" id="9814202at2"/>
<feature type="domain" description="OmpA-like" evidence="12">
    <location>
        <begin position="1"/>
        <end position="116"/>
    </location>
</feature>
<dbReference type="SUPFAM" id="SSF103088">
    <property type="entry name" value="OmpA-like"/>
    <property type="match status" value="1"/>
</dbReference>
<dbReference type="InterPro" id="IPR036737">
    <property type="entry name" value="OmpA-like_sf"/>
</dbReference>
<accession>A0A1Y0ESP3</accession>
<feature type="transmembrane region" description="Helical" evidence="11">
    <location>
        <begin position="220"/>
        <end position="242"/>
    </location>
</feature>
<sequence>MFETGKTELSAEANTAVQAVAEHLKAVEGAAVQLSGFTDTSGDPAANAELAKNRAIAVRDALVAAGVAEARIVLQKPDAVAQAGNPDEARAVRMSLAAAPAAAEAPAAEAAAAPAEAAADAPKLDSGDTAWMLTSTMLVILMVIPGLALFYGGLGRSKNMLSVLLQVFMIFSAITLLWVIYGYSLAFSGEGKFFGDFSKVFLKGIAPDTLSHMLATIPEYVFVSFQSTFAAITVALIVGAFAERMRFSAVMIFSVLWFTFSYVPMAHMVWGGGILAADGALDFAGGTVVHINAGMAALVGAYMVGKRIGFGREAMAPHSLTLTMVGASLLWVGWFGFNAGSAGAANGGAGLAFVNTIVATGAAAISWVAGESLLKGKASMLGAVSGAVGGLVVITPAAGFVGPMGAIVMGLIGGVACLWGVNGLKRMLKVDDAFDVFGVHGVGGIVGAVLTGVFASQALGGTGGLTPDTFNMGKQVWIQIVSVVVTMVWSGIVAYIAFKIADVAVGLRVSEEAEREGLDISSHGETAYAR</sequence>
<dbReference type="NCBIfam" id="TIGR00836">
    <property type="entry name" value="amt"/>
    <property type="match status" value="1"/>
</dbReference>
<feature type="transmembrane region" description="Helical" evidence="11">
    <location>
        <begin position="381"/>
        <end position="400"/>
    </location>
</feature>
<evidence type="ECO:0000256" key="2">
    <source>
        <dbReference type="ARBA" id="ARBA00005887"/>
    </source>
</evidence>
<keyword evidence="14" id="KW-1185">Reference proteome</keyword>
<organism evidence="13 14">
    <name type="scientific">Comamonas serinivorans</name>
    <dbReference type="NCBI Taxonomy" id="1082851"/>
    <lineage>
        <taxon>Bacteria</taxon>
        <taxon>Pseudomonadati</taxon>
        <taxon>Pseudomonadota</taxon>
        <taxon>Betaproteobacteria</taxon>
        <taxon>Burkholderiales</taxon>
        <taxon>Comamonadaceae</taxon>
        <taxon>Comamonas</taxon>
    </lineage>
</organism>
<dbReference type="InterPro" id="IPR006665">
    <property type="entry name" value="OmpA-like"/>
</dbReference>
<dbReference type="InterPro" id="IPR006664">
    <property type="entry name" value="OMP_bac"/>
</dbReference>
<dbReference type="InterPro" id="IPR029020">
    <property type="entry name" value="Ammonium/urea_transptr"/>
</dbReference>
<comment type="subcellular location">
    <subcellularLocation>
        <location evidence="1 11">Cell membrane</location>
        <topology evidence="1 11">Multi-pass membrane protein</topology>
    </subcellularLocation>
</comment>
<feature type="transmembrane region" description="Helical" evidence="11">
    <location>
        <begin position="130"/>
        <end position="151"/>
    </location>
</feature>
<feature type="transmembrane region" description="Helical" evidence="11">
    <location>
        <begin position="163"/>
        <end position="183"/>
    </location>
</feature>
<dbReference type="InterPro" id="IPR001905">
    <property type="entry name" value="Ammonium_transpt"/>
</dbReference>
<evidence type="ECO:0000256" key="6">
    <source>
        <dbReference type="ARBA" id="ARBA00022989"/>
    </source>
</evidence>
<dbReference type="EMBL" id="CP021455">
    <property type="protein sequence ID" value="ARU06538.1"/>
    <property type="molecule type" value="Genomic_DNA"/>
</dbReference>
<dbReference type="AlphaFoldDB" id="A0A1Y0ESP3"/>
<dbReference type="FunFam" id="1.10.3430.10:FF:000007">
    <property type="entry name" value="Ammonium transporter"/>
    <property type="match status" value="1"/>
</dbReference>
<gene>
    <name evidence="13" type="ORF">CCO03_00360</name>
</gene>
<feature type="transmembrane region" description="Helical" evidence="11">
    <location>
        <begin position="249"/>
        <end position="271"/>
    </location>
</feature>
<dbReference type="InterPro" id="IPR018047">
    <property type="entry name" value="Ammonium_transpt_CS"/>
</dbReference>
<keyword evidence="5 11" id="KW-0812">Transmembrane</keyword>
<reference evidence="13 14" key="1">
    <citation type="submission" date="2017-05" db="EMBL/GenBank/DDBJ databases">
        <authorList>
            <person name="Song R."/>
            <person name="Chenine A.L."/>
            <person name="Ruprecht R.M."/>
        </authorList>
    </citation>
    <scope>NUCLEOTIDE SEQUENCE [LARGE SCALE GENOMIC DNA]</scope>
    <source>
        <strain evidence="13 14">DSM 26136</strain>
    </source>
</reference>
<dbReference type="GO" id="GO:0008519">
    <property type="term" value="F:ammonium channel activity"/>
    <property type="evidence" value="ECO:0007669"/>
    <property type="project" value="InterPro"/>
</dbReference>
<feature type="transmembrane region" description="Helical" evidence="11">
    <location>
        <begin position="283"/>
        <end position="304"/>
    </location>
</feature>
<feature type="transmembrane region" description="Helical" evidence="11">
    <location>
        <begin position="476"/>
        <end position="498"/>
    </location>
</feature>
<dbReference type="PANTHER" id="PTHR43029:SF10">
    <property type="entry name" value="AMMONIUM TRANSPORTER MEP2"/>
    <property type="match status" value="1"/>
</dbReference>
<evidence type="ECO:0000256" key="11">
    <source>
        <dbReference type="RuleBase" id="RU362002"/>
    </source>
</evidence>
<comment type="similarity">
    <text evidence="2 11">Belongs to the ammonia transporter channel (TC 1.A.11.2) family.</text>
</comment>
<evidence type="ECO:0000256" key="7">
    <source>
        <dbReference type="ARBA" id="ARBA00023136"/>
    </source>
</evidence>
<dbReference type="PRINTS" id="PR00342">
    <property type="entry name" value="RHESUSRHD"/>
</dbReference>
<dbReference type="InterPro" id="IPR024041">
    <property type="entry name" value="NH4_transpt_AmtB-like_dom"/>
</dbReference>
<dbReference type="PROSITE" id="PS01219">
    <property type="entry name" value="AMMONIUM_TRANSP"/>
    <property type="match status" value="1"/>
</dbReference>
<evidence type="ECO:0000313" key="13">
    <source>
        <dbReference type="EMBL" id="ARU06538.1"/>
    </source>
</evidence>
<dbReference type="SUPFAM" id="SSF111352">
    <property type="entry name" value="Ammonium transporter"/>
    <property type="match status" value="1"/>
</dbReference>
<evidence type="ECO:0000256" key="4">
    <source>
        <dbReference type="ARBA" id="ARBA00022475"/>
    </source>
</evidence>
<dbReference type="CDD" id="cd07185">
    <property type="entry name" value="OmpA_C-like"/>
    <property type="match status" value="1"/>
</dbReference>
<feature type="transmembrane region" description="Helical" evidence="11">
    <location>
        <begin position="436"/>
        <end position="456"/>
    </location>
</feature>
<dbReference type="Gene3D" id="3.30.1330.60">
    <property type="entry name" value="OmpA-like domain"/>
    <property type="match status" value="1"/>
</dbReference>
<dbReference type="PRINTS" id="PR01021">
    <property type="entry name" value="OMPADOMAIN"/>
</dbReference>
<protein>
    <recommendedName>
        <fullName evidence="9 11">Ammonium transporter</fullName>
    </recommendedName>
</protein>
<proteinExistence type="inferred from homology"/>
<keyword evidence="3 11" id="KW-0813">Transport</keyword>
<feature type="transmembrane region" description="Helical" evidence="11">
    <location>
        <begin position="316"/>
        <end position="337"/>
    </location>
</feature>
<dbReference type="KEGG" id="cser:CCO03_00360"/>
<feature type="transmembrane region" description="Helical" evidence="11">
    <location>
        <begin position="406"/>
        <end position="424"/>
    </location>
</feature>
<keyword evidence="8 11" id="KW-0924">Ammonia transport</keyword>
<keyword evidence="6 11" id="KW-1133">Transmembrane helix</keyword>
<dbReference type="GO" id="GO:0005886">
    <property type="term" value="C:plasma membrane"/>
    <property type="evidence" value="ECO:0007669"/>
    <property type="project" value="UniProtKB-SubCell"/>
</dbReference>
<dbReference type="PROSITE" id="PS51123">
    <property type="entry name" value="OMPA_2"/>
    <property type="match status" value="1"/>
</dbReference>
<evidence type="ECO:0000259" key="12">
    <source>
        <dbReference type="PROSITE" id="PS51123"/>
    </source>
</evidence>
<evidence type="ECO:0000256" key="5">
    <source>
        <dbReference type="ARBA" id="ARBA00022692"/>
    </source>
</evidence>
<evidence type="ECO:0000256" key="3">
    <source>
        <dbReference type="ARBA" id="ARBA00022448"/>
    </source>
</evidence>
<evidence type="ECO:0000313" key="14">
    <source>
        <dbReference type="Proteomes" id="UP000196138"/>
    </source>
</evidence>
<dbReference type="Pfam" id="PF00909">
    <property type="entry name" value="Ammonium_transp"/>
    <property type="match status" value="1"/>
</dbReference>